<comment type="caution">
    <text evidence="2">The sequence shown here is derived from an EMBL/GenBank/DDBJ whole genome shotgun (WGS) entry which is preliminary data.</text>
</comment>
<dbReference type="EMBL" id="CAJNBK010000009">
    <property type="protein sequence ID" value="CAE6763681.1"/>
    <property type="molecule type" value="Genomic_DNA"/>
</dbReference>
<reference evidence="2 3" key="1">
    <citation type="submission" date="2021-02" db="EMBL/GenBank/DDBJ databases">
        <authorList>
            <person name="Vanwijnsberghe S."/>
        </authorList>
    </citation>
    <scope>NUCLEOTIDE SEQUENCE [LARGE SCALE GENOMIC DNA]</scope>
    <source>
        <strain evidence="2 3">LMG 31837</strain>
    </source>
</reference>
<feature type="transmembrane region" description="Helical" evidence="1">
    <location>
        <begin position="127"/>
        <end position="145"/>
    </location>
</feature>
<keyword evidence="1" id="KW-0812">Transmembrane</keyword>
<dbReference type="RefSeq" id="WP_211612481.1">
    <property type="nucleotide sequence ID" value="NZ_CAJNBK010000009.1"/>
</dbReference>
<evidence type="ECO:0000313" key="3">
    <source>
        <dbReference type="Proteomes" id="UP000672526"/>
    </source>
</evidence>
<organism evidence="2 3">
    <name type="scientific">Paraburkholderia haematera</name>
    <dbReference type="NCBI Taxonomy" id="2793077"/>
    <lineage>
        <taxon>Bacteria</taxon>
        <taxon>Pseudomonadati</taxon>
        <taxon>Pseudomonadota</taxon>
        <taxon>Betaproteobacteria</taxon>
        <taxon>Burkholderiales</taxon>
        <taxon>Burkholderiaceae</taxon>
        <taxon>Paraburkholderia</taxon>
    </lineage>
</organism>
<keyword evidence="1" id="KW-1133">Transmembrane helix</keyword>
<keyword evidence="3" id="KW-1185">Reference proteome</keyword>
<protein>
    <submittedName>
        <fullName evidence="2">Uncharacterized protein</fullName>
    </submittedName>
</protein>
<feature type="transmembrane region" description="Helical" evidence="1">
    <location>
        <begin position="104"/>
        <end position="121"/>
    </location>
</feature>
<gene>
    <name evidence="2" type="ORF">R69888_03527</name>
</gene>
<proteinExistence type="predicted"/>
<accession>A0ABN7LQB4</accession>
<evidence type="ECO:0000313" key="2">
    <source>
        <dbReference type="EMBL" id="CAE6763681.1"/>
    </source>
</evidence>
<evidence type="ECO:0000256" key="1">
    <source>
        <dbReference type="SAM" id="Phobius"/>
    </source>
</evidence>
<dbReference type="Proteomes" id="UP000672526">
    <property type="component" value="Unassembled WGS sequence"/>
</dbReference>
<name>A0ABN7LQB4_9BURK</name>
<sequence length="185" mass="20514">MIKHNTTLIDTTIDRVDSSLILTRADDKKARLFRLTMQNVCYFAASGDIDAEAFEQIDQLQPGMNVRACVFEDRGRHKIAWIRSADHAIAPYDALAQKRGNLTLLPRALGPLVLSLAALAIPSSFIMALAVFVIFVSLIGCLIAISHRESRQRSDGHLRDDCLSSTHRGLLRPGRLDCRKHGSHA</sequence>
<keyword evidence="1" id="KW-0472">Membrane</keyword>